<dbReference type="AlphaFoldDB" id="A0A7W5UI49"/>
<protein>
    <submittedName>
        <fullName evidence="2">Uncharacterized protein</fullName>
    </submittedName>
</protein>
<keyword evidence="1" id="KW-0732">Signal</keyword>
<reference evidence="2 3" key="1">
    <citation type="submission" date="2020-08" db="EMBL/GenBank/DDBJ databases">
        <title>Genomic Encyclopedia of Type Strains, Phase IV (KMG-IV): sequencing the most valuable type-strain genomes for metagenomic binning, comparative biology and taxonomic classification.</title>
        <authorList>
            <person name="Goeker M."/>
        </authorList>
    </citation>
    <scope>NUCLEOTIDE SEQUENCE [LARGE SCALE GENOMIC DNA]</scope>
    <source>
        <strain evidence="2 3">DSM 22548</strain>
    </source>
</reference>
<feature type="chain" id="PRO_5031516312" evidence="1">
    <location>
        <begin position="20"/>
        <end position="120"/>
    </location>
</feature>
<accession>A0A7W5UI49</accession>
<organism evidence="2 3">
    <name type="scientific">Alloprevotella rava</name>
    <dbReference type="NCBI Taxonomy" id="671218"/>
    <lineage>
        <taxon>Bacteria</taxon>
        <taxon>Pseudomonadati</taxon>
        <taxon>Bacteroidota</taxon>
        <taxon>Bacteroidia</taxon>
        <taxon>Bacteroidales</taxon>
        <taxon>Prevotellaceae</taxon>
        <taxon>Alloprevotella</taxon>
    </lineage>
</organism>
<comment type="caution">
    <text evidence="2">The sequence shown here is derived from an EMBL/GenBank/DDBJ whole genome shotgun (WGS) entry which is preliminary data.</text>
</comment>
<dbReference type="EMBL" id="JACICA010000001">
    <property type="protein sequence ID" value="MBB3701803.1"/>
    <property type="molecule type" value="Genomic_DNA"/>
</dbReference>
<gene>
    <name evidence="2" type="ORF">FHS60_000245</name>
</gene>
<proteinExistence type="predicted"/>
<dbReference type="RefSeq" id="WP_183693874.1">
    <property type="nucleotide sequence ID" value="NZ_JACICA010000001.1"/>
</dbReference>
<evidence type="ECO:0000313" key="3">
    <source>
        <dbReference type="Proteomes" id="UP000541425"/>
    </source>
</evidence>
<sequence>MRKLLLLLIIILASLNVTAQTTHAAYCEVVVHNAALFSQKVSAFVDAGTEKRGYIINEDGSKKIFNSPVDILNFFGKLGWSVSQNYFTPDSKEKDNILHFLLTKQVEHDEEVFVGLKIKK</sequence>
<dbReference type="Proteomes" id="UP000541425">
    <property type="component" value="Unassembled WGS sequence"/>
</dbReference>
<evidence type="ECO:0000256" key="1">
    <source>
        <dbReference type="SAM" id="SignalP"/>
    </source>
</evidence>
<evidence type="ECO:0000313" key="2">
    <source>
        <dbReference type="EMBL" id="MBB3701803.1"/>
    </source>
</evidence>
<name>A0A7W5UI49_9BACT</name>
<feature type="signal peptide" evidence="1">
    <location>
        <begin position="1"/>
        <end position="19"/>
    </location>
</feature>